<gene>
    <name evidence="1" type="ORF">CI088_15715</name>
</gene>
<keyword evidence="2" id="KW-1185">Reference proteome</keyword>
<name>A0A2W3Z1H7_9ENTE</name>
<proteinExistence type="predicted"/>
<accession>A0A2W3Z1H7</accession>
<dbReference type="AlphaFoldDB" id="A0A2W3Z1H7"/>
<reference evidence="1 2" key="1">
    <citation type="submission" date="2017-11" db="EMBL/GenBank/DDBJ databases">
        <title>Draft genome sequence of Enterococcus plantarum TRW2 strain isolated from lettuce.</title>
        <authorList>
            <person name="Kim E.B."/>
            <person name="Marco M.L."/>
            <person name="Williams T.R."/>
            <person name="You I.H."/>
        </authorList>
    </citation>
    <scope>NUCLEOTIDE SEQUENCE [LARGE SCALE GENOMIC DNA]</scope>
    <source>
        <strain evidence="1 2">TRW2</strain>
    </source>
</reference>
<evidence type="ECO:0000313" key="2">
    <source>
        <dbReference type="Proteomes" id="UP000249828"/>
    </source>
</evidence>
<sequence>MAPAGETNGIPYLRLGKADLLHKLNAIKGQSDHQPDLNIKNNNNNPTPWSQIMTDHQPTFAVGEYYVSVDLKVKDEIVIDKVERLTENGYIAKRFFVRGSVFYNSVEIDSYDIKKYNPQPATTEQLATFKRAEHFASKGRKLDEFRVGDMCKTVDGYMYTIGTDYIAKVSKDESATLIQTAEELQEVEHAD</sequence>
<protein>
    <submittedName>
        <fullName evidence="1">Uncharacterized protein</fullName>
    </submittedName>
</protein>
<dbReference type="Proteomes" id="UP000249828">
    <property type="component" value="Unassembled WGS sequence"/>
</dbReference>
<dbReference type="EMBL" id="PIEU01000120">
    <property type="protein sequence ID" value="PZL70217.1"/>
    <property type="molecule type" value="Genomic_DNA"/>
</dbReference>
<organism evidence="1 2">
    <name type="scientific">Enterococcus plantarum</name>
    <dbReference type="NCBI Taxonomy" id="1077675"/>
    <lineage>
        <taxon>Bacteria</taxon>
        <taxon>Bacillati</taxon>
        <taxon>Bacillota</taxon>
        <taxon>Bacilli</taxon>
        <taxon>Lactobacillales</taxon>
        <taxon>Enterococcaceae</taxon>
        <taxon>Enterococcus</taxon>
    </lineage>
</organism>
<evidence type="ECO:0000313" key="1">
    <source>
        <dbReference type="EMBL" id="PZL70217.1"/>
    </source>
</evidence>
<comment type="caution">
    <text evidence="1">The sequence shown here is derived from an EMBL/GenBank/DDBJ whole genome shotgun (WGS) entry which is preliminary data.</text>
</comment>